<feature type="compositionally biased region" description="Acidic residues" evidence="1">
    <location>
        <begin position="861"/>
        <end position="881"/>
    </location>
</feature>
<feature type="compositionally biased region" description="Basic and acidic residues" evidence="1">
    <location>
        <begin position="850"/>
        <end position="860"/>
    </location>
</feature>
<name>A0A2N5SUZ1_9BASI</name>
<gene>
    <name evidence="3" type="ORF">PCASD_19361</name>
</gene>
<dbReference type="AlphaFoldDB" id="A0A2N5SUZ1"/>
<organism evidence="3 4">
    <name type="scientific">Puccinia coronata f. sp. avenae</name>
    <dbReference type="NCBI Taxonomy" id="200324"/>
    <lineage>
        <taxon>Eukaryota</taxon>
        <taxon>Fungi</taxon>
        <taxon>Dikarya</taxon>
        <taxon>Basidiomycota</taxon>
        <taxon>Pucciniomycotina</taxon>
        <taxon>Pucciniomycetes</taxon>
        <taxon>Pucciniales</taxon>
        <taxon>Pucciniaceae</taxon>
        <taxon>Puccinia</taxon>
    </lineage>
</organism>
<sequence length="881" mass="98906">MSTTSAPMQLPKTVRTQESKLHMICNLIEEMDLTPKSFISAFISSSSSRMAFLQRYWGTSTGWPSTLLLLKTIRDAICNKPLGNDYWESFILEEATHITIAQKPRSSAYPHGAYHNTKDVSESRFSSESKKEQDHILTTQDMPFLFNLILRKLNSQSPEEKKLDEVEEDSDHTNENIPEPDKDVGEMDPNNDLDASLPFNYPKQAYMVAKTVCSMVAYVANRRNNGPQLANSVTFLACGVTDRVNTFLKYIGLSSSRKTAHLALNYLSKEAQKKVSTSLSKSLVPTLAPFICVDNLDFEQKIQAKSIDCTNRRFHGTWGYVHHPSQLLIDLVPSADLTLEAYCKAMFKASSLDVHPRMLLPTVKEEVLWELVIKSQIADALLGYLASQSERLVSIHTKPPAVKPISSEKPDITMLKLMIASDNSAQGAGEVFESITDQSKMSATSFASRLQVVDGDLGTCTNVSTLRNQCIPSRHVEESLENMLTILGGAHTMWNISQAIYSKHVGNTSDARDSGSWRFLDSLGIPESEMTDKKDFTLMIKNIEKIHKASLIYCIMVVMETEKDPLTKVLPKLSSEKIKEHVNNTYEKFFSPEAKEKAMSHSNPKLSNLMLRLSDFTTTVEGNAAMKSGDIGRVMNVWKRWAVISQGVKSLTQYSIQLPRMIILINEVLSAGLGKLIRHSMFIAPSGCQKHFLPKDQYLEMENYMLKFFFNHSGRGTSIDRLKDVYSLNIPLLHDLIRSLTTDSGKQTIFQSHTNKINLQSLNSCMRMCRQNNICYTSAKIDDYIPQQLEDFYAVGITKMKTLFQQNGNGLNKLRPTPMNFWNFELTTDPPPLPTGINSDVSSAGNTEPHLTDNESKCEESKEESESESESNEEDEANGTS</sequence>
<evidence type="ECO:0000259" key="2">
    <source>
        <dbReference type="Pfam" id="PF20231"/>
    </source>
</evidence>
<feature type="region of interest" description="Disordered" evidence="1">
    <location>
        <begin position="157"/>
        <end position="191"/>
    </location>
</feature>
<evidence type="ECO:0000313" key="3">
    <source>
        <dbReference type="EMBL" id="PLW17032.1"/>
    </source>
</evidence>
<feature type="domain" description="DUF6589" evidence="2">
    <location>
        <begin position="356"/>
        <end position="748"/>
    </location>
</feature>
<evidence type="ECO:0000256" key="1">
    <source>
        <dbReference type="SAM" id="MobiDB-lite"/>
    </source>
</evidence>
<dbReference type="EMBL" id="PGCI01000759">
    <property type="protein sequence ID" value="PLW17032.1"/>
    <property type="molecule type" value="Genomic_DNA"/>
</dbReference>
<comment type="caution">
    <text evidence="3">The sequence shown here is derived from an EMBL/GenBank/DDBJ whole genome shotgun (WGS) entry which is preliminary data.</text>
</comment>
<feature type="compositionally biased region" description="Basic and acidic residues" evidence="1">
    <location>
        <begin position="171"/>
        <end position="185"/>
    </location>
</feature>
<reference evidence="3 4" key="1">
    <citation type="submission" date="2017-11" db="EMBL/GenBank/DDBJ databases">
        <title>De novo assembly and phasing of dikaryotic genomes from two isolates of Puccinia coronata f. sp. avenae, the causal agent of oat crown rust.</title>
        <authorList>
            <person name="Miller M.E."/>
            <person name="Zhang Y."/>
            <person name="Omidvar V."/>
            <person name="Sperschneider J."/>
            <person name="Schwessinger B."/>
            <person name="Raley C."/>
            <person name="Palmer J.M."/>
            <person name="Garnica D."/>
            <person name="Upadhyaya N."/>
            <person name="Rathjen J."/>
            <person name="Taylor J.M."/>
            <person name="Park R.F."/>
            <person name="Dodds P.N."/>
            <person name="Hirsch C.D."/>
            <person name="Kianian S.F."/>
            <person name="Figueroa M."/>
        </authorList>
    </citation>
    <scope>NUCLEOTIDE SEQUENCE [LARGE SCALE GENOMIC DNA]</scope>
    <source>
        <strain evidence="3">12SD80</strain>
    </source>
</reference>
<accession>A0A2N5SUZ1</accession>
<feature type="compositionally biased region" description="Polar residues" evidence="1">
    <location>
        <begin position="836"/>
        <end position="846"/>
    </location>
</feature>
<protein>
    <recommendedName>
        <fullName evidence="2">DUF6589 domain-containing protein</fullName>
    </recommendedName>
</protein>
<feature type="region of interest" description="Disordered" evidence="1">
    <location>
        <begin position="825"/>
        <end position="881"/>
    </location>
</feature>
<dbReference type="Pfam" id="PF20231">
    <property type="entry name" value="DUF6589"/>
    <property type="match status" value="1"/>
</dbReference>
<dbReference type="InterPro" id="IPR046496">
    <property type="entry name" value="DUF6589"/>
</dbReference>
<evidence type="ECO:0000313" key="4">
    <source>
        <dbReference type="Proteomes" id="UP000235392"/>
    </source>
</evidence>
<proteinExistence type="predicted"/>
<dbReference type="Proteomes" id="UP000235392">
    <property type="component" value="Unassembled WGS sequence"/>
</dbReference>